<accession>A0A3S2VAL6</accession>
<comment type="caution">
    <text evidence="2">The sequence shown here is derived from an EMBL/GenBank/DDBJ whole genome shotgun (WGS) entry which is preliminary data.</text>
</comment>
<feature type="signal peptide" evidence="1">
    <location>
        <begin position="1"/>
        <end position="25"/>
    </location>
</feature>
<name>A0A3S2VAL6_9SPHN</name>
<reference evidence="2 3" key="1">
    <citation type="submission" date="2019-01" db="EMBL/GenBank/DDBJ databases">
        <authorList>
            <person name="Chen W.-M."/>
        </authorList>
    </citation>
    <scope>NUCLEOTIDE SEQUENCE [LARGE SCALE GENOMIC DNA]</scope>
    <source>
        <strain evidence="2 3">FSY-9</strain>
    </source>
</reference>
<keyword evidence="3" id="KW-1185">Reference proteome</keyword>
<proteinExistence type="predicted"/>
<dbReference type="InterPro" id="IPR025293">
    <property type="entry name" value="YfiR/HmsC-like"/>
</dbReference>
<evidence type="ECO:0000313" key="2">
    <source>
        <dbReference type="EMBL" id="RVU07880.1"/>
    </source>
</evidence>
<dbReference type="AlphaFoldDB" id="A0A3S2VAL6"/>
<evidence type="ECO:0000313" key="3">
    <source>
        <dbReference type="Proteomes" id="UP000282837"/>
    </source>
</evidence>
<protein>
    <submittedName>
        <fullName evidence="2">YfiR family protein</fullName>
    </submittedName>
</protein>
<dbReference type="Proteomes" id="UP000282837">
    <property type="component" value="Unassembled WGS sequence"/>
</dbReference>
<evidence type="ECO:0000256" key="1">
    <source>
        <dbReference type="SAM" id="SignalP"/>
    </source>
</evidence>
<dbReference type="EMBL" id="SACO01000001">
    <property type="protein sequence ID" value="RVU07880.1"/>
    <property type="molecule type" value="Genomic_DNA"/>
</dbReference>
<keyword evidence="1" id="KW-0732">Signal</keyword>
<dbReference type="OrthoDB" id="8527941at2"/>
<feature type="chain" id="PRO_5018554819" evidence="1">
    <location>
        <begin position="26"/>
        <end position="171"/>
    </location>
</feature>
<dbReference type="RefSeq" id="WP_127705649.1">
    <property type="nucleotide sequence ID" value="NZ_SACO01000001.1"/>
</dbReference>
<gene>
    <name evidence="2" type="ORF">EOE18_02045</name>
</gene>
<dbReference type="Pfam" id="PF13689">
    <property type="entry name" value="DUF4154"/>
    <property type="match status" value="1"/>
</dbReference>
<organism evidence="2 3">
    <name type="scientific">Novosphingobium umbonatum</name>
    <dbReference type="NCBI Taxonomy" id="1908524"/>
    <lineage>
        <taxon>Bacteria</taxon>
        <taxon>Pseudomonadati</taxon>
        <taxon>Pseudomonadota</taxon>
        <taxon>Alphaproteobacteria</taxon>
        <taxon>Sphingomonadales</taxon>
        <taxon>Sphingomonadaceae</taxon>
        <taxon>Novosphingobium</taxon>
    </lineage>
</organism>
<sequence length="171" mass="17888">MIARRAWRVLLAALLTVIWASPADAADGQAARVDRIYNLLRFVSWPHVKPVRRVCLYRNDPMAGSMVVLAGQNLGDDVLEVVLMGQAATARSDCDIVYVGGAHSGGANGALVAGAGQVLVGEGVGFAESGGTVGLFADNGKIRFAINAKAARQSGIRFSSQVLKLAARVVN</sequence>